<dbReference type="EMBL" id="RSCD01000012">
    <property type="protein sequence ID" value="RSH89959.1"/>
    <property type="molecule type" value="Genomic_DNA"/>
</dbReference>
<evidence type="ECO:0000313" key="2">
    <source>
        <dbReference type="Proteomes" id="UP000279259"/>
    </source>
</evidence>
<reference evidence="1 2" key="1">
    <citation type="submission" date="2018-11" db="EMBL/GenBank/DDBJ databases">
        <title>Genome sequence of Saitozyma podzolica DSM 27192.</title>
        <authorList>
            <person name="Aliyu H."/>
            <person name="Gorte O."/>
            <person name="Ochsenreither K."/>
        </authorList>
    </citation>
    <scope>NUCLEOTIDE SEQUENCE [LARGE SCALE GENOMIC DNA]</scope>
    <source>
        <strain evidence="1 2">DSM 27192</strain>
    </source>
</reference>
<dbReference type="Proteomes" id="UP000279259">
    <property type="component" value="Unassembled WGS sequence"/>
</dbReference>
<dbReference type="OrthoDB" id="3234878at2759"/>
<protein>
    <submittedName>
        <fullName evidence="1">Uncharacterized protein</fullName>
    </submittedName>
</protein>
<sequence>MSFGVIFSVGNPVAYRVPSLDLPGLVSDVQINFEDGDHVFTSADFKLGTVHSAGNRPLIGRLTFRYSYNAANRTITVCGTDFPSADGMTLITLPDGSNPQQEACFEHAADGTGFAADELSGSRTWNYHSQLMPGAAKVFKSIVRGANEAMIAALEASTSPQLIIQLRTPVPELPIEHYLNLAVVYRQGQFLELYDRSSQYETTDEIRPVDSVWGGEVKMTKNENFANVIGSTPDPKVGRSWIDLWRKQFGYPTSCTSLSFPKGFDCGPTLVGGHVILGKKATKVAAGSNNVYILPICKGHNNNDKIYMAAISYLNGIWLKNYLRQ</sequence>
<accession>A0A427YFK4</accession>
<dbReference type="AlphaFoldDB" id="A0A427YFK4"/>
<proteinExistence type="predicted"/>
<keyword evidence="2" id="KW-1185">Reference proteome</keyword>
<gene>
    <name evidence="1" type="ORF">EHS25_001945</name>
</gene>
<organism evidence="1 2">
    <name type="scientific">Saitozyma podzolica</name>
    <dbReference type="NCBI Taxonomy" id="1890683"/>
    <lineage>
        <taxon>Eukaryota</taxon>
        <taxon>Fungi</taxon>
        <taxon>Dikarya</taxon>
        <taxon>Basidiomycota</taxon>
        <taxon>Agaricomycotina</taxon>
        <taxon>Tremellomycetes</taxon>
        <taxon>Tremellales</taxon>
        <taxon>Trimorphomycetaceae</taxon>
        <taxon>Saitozyma</taxon>
    </lineage>
</organism>
<name>A0A427YFK4_9TREE</name>
<comment type="caution">
    <text evidence="1">The sequence shown here is derived from an EMBL/GenBank/DDBJ whole genome shotgun (WGS) entry which is preliminary data.</text>
</comment>
<evidence type="ECO:0000313" key="1">
    <source>
        <dbReference type="EMBL" id="RSH89959.1"/>
    </source>
</evidence>